<protein>
    <submittedName>
        <fullName evidence="9">FtsX-like permease family protein</fullName>
    </submittedName>
</protein>
<sequence length="392" mass="43423">MIAFIQEIQRRTPLGWLQLSHHKSRLLVALSGIAFADVLMFMQLGFQNALYDSNTRLNRAVLADIVLISPQSRNMQNLATFSRRRLLQAADVPGVKSAESMYIGLVTWKNPQTRRKTSVQAIGLNPEQLALNIPEVNNQLDKIKLPDHFIFDRAARGEYDEVFSQIDAGESVTTEVDKRTITVSGTFKLGASFGADGTLISSDENFLRLFPRRQAGSINLGLVSVQPGYEPKQVAEALKSYLPNDDVKVLTRAEYIKMEEDYWKTESPIGFIFSLGVSMGFMVGVIIVYQVLSTDVNAHIKEYATFKAMGYGNSYLLGIIFEEALILAILGFIPGFIVPLGLYQLAANATNLPIYMTVARALIVLLLTLIMCILSGAIATRKLQSADPADMF</sequence>
<evidence type="ECO:0000313" key="10">
    <source>
        <dbReference type="Proteomes" id="UP000607281"/>
    </source>
</evidence>
<keyword evidence="3" id="KW-1003">Cell membrane</keyword>
<dbReference type="PANTHER" id="PTHR43738:SF1">
    <property type="entry name" value="HEMIN TRANSPORT SYSTEM PERMEASE PROTEIN HRTB-RELATED"/>
    <property type="match status" value="1"/>
</dbReference>
<evidence type="ECO:0000259" key="8">
    <source>
        <dbReference type="Pfam" id="PF02687"/>
    </source>
</evidence>
<gene>
    <name evidence="9" type="ORF">H6G18_19610</name>
</gene>
<dbReference type="Proteomes" id="UP000607281">
    <property type="component" value="Unassembled WGS sequence"/>
</dbReference>
<keyword evidence="2" id="KW-0813">Transport</keyword>
<comment type="caution">
    <text evidence="9">The sequence shown here is derived from an EMBL/GenBank/DDBJ whole genome shotgun (WGS) entry which is preliminary data.</text>
</comment>
<dbReference type="InterPro" id="IPR051125">
    <property type="entry name" value="ABC-4/HrtB_transporter"/>
</dbReference>
<dbReference type="Pfam" id="PF02687">
    <property type="entry name" value="FtsX"/>
    <property type="match status" value="1"/>
</dbReference>
<feature type="transmembrane region" description="Helical" evidence="7">
    <location>
        <begin position="313"/>
        <end position="338"/>
    </location>
</feature>
<evidence type="ECO:0000256" key="7">
    <source>
        <dbReference type="SAM" id="Phobius"/>
    </source>
</evidence>
<feature type="transmembrane region" description="Helical" evidence="7">
    <location>
        <begin position="269"/>
        <end position="292"/>
    </location>
</feature>
<dbReference type="RefSeq" id="WP_190408754.1">
    <property type="nucleotide sequence ID" value="NZ_JACJRF010000042.1"/>
</dbReference>
<feature type="transmembrane region" description="Helical" evidence="7">
    <location>
        <begin position="358"/>
        <end position="379"/>
    </location>
</feature>
<evidence type="ECO:0000256" key="3">
    <source>
        <dbReference type="ARBA" id="ARBA00022475"/>
    </source>
</evidence>
<evidence type="ECO:0000313" key="9">
    <source>
        <dbReference type="EMBL" id="MBD2346336.1"/>
    </source>
</evidence>
<accession>A0ABR8CT18</accession>
<evidence type="ECO:0000256" key="2">
    <source>
        <dbReference type="ARBA" id="ARBA00022448"/>
    </source>
</evidence>
<keyword evidence="10" id="KW-1185">Reference proteome</keyword>
<evidence type="ECO:0000256" key="4">
    <source>
        <dbReference type="ARBA" id="ARBA00022692"/>
    </source>
</evidence>
<dbReference type="NCBIfam" id="TIGR01185">
    <property type="entry name" value="devC"/>
    <property type="match status" value="1"/>
</dbReference>
<keyword evidence="6 7" id="KW-0472">Membrane</keyword>
<dbReference type="EMBL" id="JACJRF010000042">
    <property type="protein sequence ID" value="MBD2346336.1"/>
    <property type="molecule type" value="Genomic_DNA"/>
</dbReference>
<dbReference type="PIRSF" id="PIRSF031773">
    <property type="entry name" value="DevC"/>
    <property type="match status" value="1"/>
</dbReference>
<name>A0ABR8CT18_9NOST</name>
<comment type="subcellular location">
    <subcellularLocation>
        <location evidence="1">Cell membrane</location>
        <topology evidence="1">Multi-pass membrane protein</topology>
    </subcellularLocation>
</comment>
<dbReference type="InterPro" id="IPR005891">
    <property type="entry name" value="DevC"/>
</dbReference>
<keyword evidence="4 7" id="KW-0812">Transmembrane</keyword>
<feature type="domain" description="ABC3 transporter permease C-terminal" evidence="8">
    <location>
        <begin position="279"/>
        <end position="384"/>
    </location>
</feature>
<dbReference type="InterPro" id="IPR003838">
    <property type="entry name" value="ABC3_permease_C"/>
</dbReference>
<reference evidence="9 10" key="1">
    <citation type="journal article" date="2020" name="ISME J.">
        <title>Comparative genomics reveals insights into cyanobacterial evolution and habitat adaptation.</title>
        <authorList>
            <person name="Chen M.Y."/>
            <person name="Teng W.K."/>
            <person name="Zhao L."/>
            <person name="Hu C.X."/>
            <person name="Zhou Y.K."/>
            <person name="Han B.P."/>
            <person name="Song L.R."/>
            <person name="Shu W.S."/>
        </authorList>
    </citation>
    <scope>NUCLEOTIDE SEQUENCE [LARGE SCALE GENOMIC DNA]</scope>
    <source>
        <strain evidence="9 10">FACHB-260</strain>
    </source>
</reference>
<dbReference type="PANTHER" id="PTHR43738">
    <property type="entry name" value="ABC TRANSPORTER, MEMBRANE PROTEIN"/>
    <property type="match status" value="1"/>
</dbReference>
<keyword evidence="5 7" id="KW-1133">Transmembrane helix</keyword>
<evidence type="ECO:0000256" key="6">
    <source>
        <dbReference type="ARBA" id="ARBA00023136"/>
    </source>
</evidence>
<evidence type="ECO:0000256" key="5">
    <source>
        <dbReference type="ARBA" id="ARBA00022989"/>
    </source>
</evidence>
<evidence type="ECO:0000256" key="1">
    <source>
        <dbReference type="ARBA" id="ARBA00004651"/>
    </source>
</evidence>
<proteinExistence type="predicted"/>
<organism evidence="9 10">
    <name type="scientific">Anabaena subtropica FACHB-260</name>
    <dbReference type="NCBI Taxonomy" id="2692884"/>
    <lineage>
        <taxon>Bacteria</taxon>
        <taxon>Bacillati</taxon>
        <taxon>Cyanobacteriota</taxon>
        <taxon>Cyanophyceae</taxon>
        <taxon>Nostocales</taxon>
        <taxon>Nostocaceae</taxon>
        <taxon>Anabaena</taxon>
    </lineage>
</organism>